<dbReference type="AlphaFoldDB" id="A0ABD2Q383"/>
<dbReference type="PANTHER" id="PTHR48033:SF10">
    <property type="entry name" value="RNA-BINDING PROTEIN SQUID"/>
    <property type="match status" value="1"/>
</dbReference>
<protein>
    <recommendedName>
        <fullName evidence="5">RRM domain-containing protein</fullName>
    </recommendedName>
</protein>
<evidence type="ECO:0000256" key="2">
    <source>
        <dbReference type="ARBA" id="ARBA00023242"/>
    </source>
</evidence>
<feature type="compositionally biased region" description="Polar residues" evidence="4">
    <location>
        <begin position="392"/>
        <end position="405"/>
    </location>
</feature>
<dbReference type="PANTHER" id="PTHR48033">
    <property type="entry name" value="RNA-BINDING (RRM/RBD/RNP MOTIFS) FAMILY PROTEIN"/>
    <property type="match status" value="1"/>
</dbReference>
<dbReference type="GO" id="GO:0005634">
    <property type="term" value="C:nucleus"/>
    <property type="evidence" value="ECO:0007669"/>
    <property type="project" value="UniProtKB-SubCell"/>
</dbReference>
<comment type="subcellular location">
    <subcellularLocation>
        <location evidence="1">Nucleus</location>
    </subcellularLocation>
</comment>
<feature type="domain" description="RRM" evidence="5">
    <location>
        <begin position="148"/>
        <end position="225"/>
    </location>
</feature>
<accession>A0ABD2Q383</accession>
<dbReference type="GO" id="GO:0003723">
    <property type="term" value="F:RNA binding"/>
    <property type="evidence" value="ECO:0007669"/>
    <property type="project" value="UniProtKB-UniRule"/>
</dbReference>
<dbReference type="Pfam" id="PF00076">
    <property type="entry name" value="RRM_1"/>
    <property type="match status" value="2"/>
</dbReference>
<dbReference type="SMART" id="SM00360">
    <property type="entry name" value="RRM"/>
    <property type="match status" value="2"/>
</dbReference>
<dbReference type="PROSITE" id="PS50102">
    <property type="entry name" value="RRM"/>
    <property type="match status" value="2"/>
</dbReference>
<comment type="caution">
    <text evidence="6">The sequence shown here is derived from an EMBL/GenBank/DDBJ whole genome shotgun (WGS) entry which is preliminary data.</text>
</comment>
<dbReference type="InterPro" id="IPR035979">
    <property type="entry name" value="RBD_domain_sf"/>
</dbReference>
<dbReference type="EMBL" id="JBJKFK010001106">
    <property type="protein sequence ID" value="KAL3314072.1"/>
    <property type="molecule type" value="Genomic_DNA"/>
</dbReference>
<feature type="compositionally biased region" description="Polar residues" evidence="4">
    <location>
        <begin position="34"/>
        <end position="46"/>
    </location>
</feature>
<feature type="region of interest" description="Disordered" evidence="4">
    <location>
        <begin position="387"/>
        <end position="412"/>
    </location>
</feature>
<evidence type="ECO:0000259" key="5">
    <source>
        <dbReference type="PROSITE" id="PS50102"/>
    </source>
</evidence>
<dbReference type="Gene3D" id="3.30.70.330">
    <property type="match status" value="2"/>
</dbReference>
<feature type="domain" description="RRM" evidence="5">
    <location>
        <begin position="54"/>
        <end position="142"/>
    </location>
</feature>
<dbReference type="InterPro" id="IPR012677">
    <property type="entry name" value="Nucleotide-bd_a/b_plait_sf"/>
</dbReference>
<evidence type="ECO:0000256" key="1">
    <source>
        <dbReference type="ARBA" id="ARBA00004123"/>
    </source>
</evidence>
<feature type="compositionally biased region" description="Polar residues" evidence="4">
    <location>
        <begin position="1"/>
        <end position="23"/>
    </location>
</feature>
<evidence type="ECO:0000256" key="3">
    <source>
        <dbReference type="PROSITE-ProRule" id="PRU00176"/>
    </source>
</evidence>
<gene>
    <name evidence="6" type="ORF">Ciccas_007318</name>
</gene>
<keyword evidence="3" id="KW-0694">RNA-binding</keyword>
<evidence type="ECO:0000313" key="7">
    <source>
        <dbReference type="Proteomes" id="UP001626550"/>
    </source>
</evidence>
<name>A0ABD2Q383_9PLAT</name>
<keyword evidence="7" id="KW-1185">Reference proteome</keyword>
<sequence length="432" mass="47074">MSGDTAEQQAANEKNLENLTINDVNEDNVPPSEPSINGTADNATNNDESDDDSRKLFVGGLSYETDSSNILIFPVHLLDDLRDYFSKWGKVTQSIIKFDRVTGYSRGFGFVTLESEECVDKVLQVPEHKLHNRKIDPKRAKPSREPMKKIFVGGIDPDLTEEQIREYFSQFGLIDSLDLPYDSQKGKRKNYIFVCFTTGAAAKKAIAKERQDICGKQCDVRLAVTREQASRQKAMKHYAANFLDQTSFINYPYADLLSAYASIEPYQYPYYGYDLYGNPTAAHHAAAPQASFGGIYSDYSGTAASLYRGAVQAAGTSPMKPLSVAGAAHPHQFSAAPPNAHHTAANPAGLHPQVFGLAHRGNQPNPQASAARMTNQPAVVHYAAATAPHHTNGPSGAQNPGQSGQAPVMDHDFSGMWQSQAGAQAPVAYTRT</sequence>
<proteinExistence type="predicted"/>
<dbReference type="Proteomes" id="UP001626550">
    <property type="component" value="Unassembled WGS sequence"/>
</dbReference>
<reference evidence="6 7" key="1">
    <citation type="submission" date="2024-11" db="EMBL/GenBank/DDBJ databases">
        <title>Adaptive evolution of stress response genes in parasites aligns with host niche diversity.</title>
        <authorList>
            <person name="Hahn C."/>
            <person name="Resl P."/>
        </authorList>
    </citation>
    <scope>NUCLEOTIDE SEQUENCE [LARGE SCALE GENOMIC DNA]</scope>
    <source>
        <strain evidence="6">EGGRZ-B1_66</strain>
        <tissue evidence="6">Body</tissue>
    </source>
</reference>
<dbReference type="SUPFAM" id="SSF54928">
    <property type="entry name" value="RNA-binding domain, RBD"/>
    <property type="match status" value="2"/>
</dbReference>
<keyword evidence="2" id="KW-0539">Nucleus</keyword>
<organism evidence="6 7">
    <name type="scientific">Cichlidogyrus casuarinus</name>
    <dbReference type="NCBI Taxonomy" id="1844966"/>
    <lineage>
        <taxon>Eukaryota</taxon>
        <taxon>Metazoa</taxon>
        <taxon>Spiralia</taxon>
        <taxon>Lophotrochozoa</taxon>
        <taxon>Platyhelminthes</taxon>
        <taxon>Monogenea</taxon>
        <taxon>Monopisthocotylea</taxon>
        <taxon>Dactylogyridea</taxon>
        <taxon>Ancyrocephalidae</taxon>
        <taxon>Cichlidogyrus</taxon>
    </lineage>
</organism>
<evidence type="ECO:0000256" key="4">
    <source>
        <dbReference type="SAM" id="MobiDB-lite"/>
    </source>
</evidence>
<dbReference type="InterPro" id="IPR000504">
    <property type="entry name" value="RRM_dom"/>
</dbReference>
<evidence type="ECO:0000313" key="6">
    <source>
        <dbReference type="EMBL" id="KAL3314072.1"/>
    </source>
</evidence>
<feature type="region of interest" description="Disordered" evidence="4">
    <location>
        <begin position="1"/>
        <end position="52"/>
    </location>
</feature>